<comment type="caution">
    <text evidence="3">The sequence shown here is derived from an EMBL/GenBank/DDBJ whole genome shotgun (WGS) entry which is preliminary data.</text>
</comment>
<evidence type="ECO:0000256" key="2">
    <source>
        <dbReference type="SAM" id="SignalP"/>
    </source>
</evidence>
<protein>
    <submittedName>
        <fullName evidence="3">Uncharacterized protein</fullName>
    </submittedName>
</protein>
<accession>A0A5M6DC18</accession>
<evidence type="ECO:0000256" key="1">
    <source>
        <dbReference type="SAM" id="MobiDB-lite"/>
    </source>
</evidence>
<sequence>MKKLSCFMLAAGLCLLHESASGQVLLNRVRSNIEKKAEQAVDKAMGMDRNQPVNNAGSTETSTGADGTSRARNKGGAGLVFTPPDVKVNLTDAEGSFKAGKYGEARYAIQQAMLGVEMEIGQKILKSLPETISGLKKDTEQDQVTSTGWGWVGLTIQRAYKDNADKELRVVVANNAALMTGVNLYFANGGAAAQTSGGKQNWKQTKVKGNRAIIEYDESSGYKVSVPIGQSSLVVYEGVNFKNEQDMLAAANTLDIDGIKKMLGEK</sequence>
<dbReference type="Proteomes" id="UP000323426">
    <property type="component" value="Unassembled WGS sequence"/>
</dbReference>
<feature type="signal peptide" evidence="2">
    <location>
        <begin position="1"/>
        <end position="22"/>
    </location>
</feature>
<feature type="region of interest" description="Disordered" evidence="1">
    <location>
        <begin position="44"/>
        <end position="78"/>
    </location>
</feature>
<reference evidence="3 4" key="1">
    <citation type="submission" date="2019-09" db="EMBL/GenBank/DDBJ databases">
        <title>Genome sequence and assembly of Adhaeribacter sp.</title>
        <authorList>
            <person name="Chhetri G."/>
        </authorList>
    </citation>
    <scope>NUCLEOTIDE SEQUENCE [LARGE SCALE GENOMIC DNA]</scope>
    <source>
        <strain evidence="3 4">DK36</strain>
    </source>
</reference>
<keyword evidence="4" id="KW-1185">Reference proteome</keyword>
<gene>
    <name evidence="3" type="ORF">F0145_15210</name>
</gene>
<organism evidence="3 4">
    <name type="scientific">Adhaeribacter rhizoryzae</name>
    <dbReference type="NCBI Taxonomy" id="2607907"/>
    <lineage>
        <taxon>Bacteria</taxon>
        <taxon>Pseudomonadati</taxon>
        <taxon>Bacteroidota</taxon>
        <taxon>Cytophagia</taxon>
        <taxon>Cytophagales</taxon>
        <taxon>Hymenobacteraceae</taxon>
        <taxon>Adhaeribacter</taxon>
    </lineage>
</organism>
<feature type="compositionally biased region" description="Polar residues" evidence="1">
    <location>
        <begin position="51"/>
        <end position="66"/>
    </location>
</feature>
<feature type="chain" id="PRO_5024428932" evidence="2">
    <location>
        <begin position="23"/>
        <end position="266"/>
    </location>
</feature>
<name>A0A5M6DC18_9BACT</name>
<evidence type="ECO:0000313" key="3">
    <source>
        <dbReference type="EMBL" id="KAA5543930.1"/>
    </source>
</evidence>
<proteinExistence type="predicted"/>
<keyword evidence="2" id="KW-0732">Signal</keyword>
<dbReference type="AlphaFoldDB" id="A0A5M6DC18"/>
<evidence type="ECO:0000313" key="4">
    <source>
        <dbReference type="Proteomes" id="UP000323426"/>
    </source>
</evidence>
<dbReference type="RefSeq" id="WP_150089419.1">
    <property type="nucleotide sequence ID" value="NZ_VWSF01000012.1"/>
</dbReference>
<dbReference type="EMBL" id="VWSF01000012">
    <property type="protein sequence ID" value="KAA5543930.1"/>
    <property type="molecule type" value="Genomic_DNA"/>
</dbReference>